<dbReference type="NCBIfam" id="NF003270">
    <property type="entry name" value="PRK04247.1"/>
    <property type="match status" value="1"/>
</dbReference>
<evidence type="ECO:0000313" key="10">
    <source>
        <dbReference type="Proteomes" id="UP000569951"/>
    </source>
</evidence>
<dbReference type="GO" id="GO:0003677">
    <property type="term" value="F:DNA binding"/>
    <property type="evidence" value="ECO:0007669"/>
    <property type="project" value="UniProtKB-KW"/>
</dbReference>
<dbReference type="InterPro" id="IPR048302">
    <property type="entry name" value="NucS_N"/>
</dbReference>
<comment type="caution">
    <text evidence="9">The sequence shown here is derived from an EMBL/GenBank/DDBJ whole genome shotgun (WGS) entry which is preliminary data.</text>
</comment>
<comment type="function">
    <text evidence="6">Cleaves both 3' and 5' ssDNA extremities of branched DNA structures.</text>
</comment>
<dbReference type="Proteomes" id="UP000569951">
    <property type="component" value="Unassembled WGS sequence"/>
</dbReference>
<evidence type="ECO:0000256" key="5">
    <source>
        <dbReference type="ARBA" id="ARBA00023125"/>
    </source>
</evidence>
<evidence type="ECO:0000256" key="4">
    <source>
        <dbReference type="ARBA" id="ARBA00022801"/>
    </source>
</evidence>
<reference evidence="9 10" key="1">
    <citation type="submission" date="2020-08" db="EMBL/GenBank/DDBJ databases">
        <title>Genomic Encyclopedia of Type Strains, Phase IV (KMG-IV): sequencing the most valuable type-strain genomes for metagenomic binning, comparative biology and taxonomic classification.</title>
        <authorList>
            <person name="Goeker M."/>
        </authorList>
    </citation>
    <scope>NUCLEOTIDE SEQUENCE [LARGE SCALE GENOMIC DNA]</scope>
    <source>
        <strain evidence="9 10">DSM 21458</strain>
    </source>
</reference>
<gene>
    <name evidence="6" type="primary">nucS</name>
    <name evidence="9" type="ORF">HNR42_001302</name>
</gene>
<evidence type="ECO:0000313" key="9">
    <source>
        <dbReference type="EMBL" id="MBB6097879.1"/>
    </source>
</evidence>
<dbReference type="GO" id="GO:0005737">
    <property type="term" value="C:cytoplasm"/>
    <property type="evidence" value="ECO:0007669"/>
    <property type="project" value="UniProtKB-SubCell"/>
</dbReference>
<protein>
    <recommendedName>
        <fullName evidence="6">Endonuclease NucS</fullName>
        <ecNumber evidence="6">3.1.-.-</ecNumber>
    </recommendedName>
</protein>
<dbReference type="EC" id="3.1.-.-" evidence="6"/>
<proteinExistence type="inferred from homology"/>
<dbReference type="InterPro" id="IPR011856">
    <property type="entry name" value="tRNA_endonuc-like_dom_sf"/>
</dbReference>
<comment type="similarity">
    <text evidence="6">Belongs to the NucS endonuclease family.</text>
</comment>
<accession>A0A841I0C1</accession>
<comment type="subcellular location">
    <subcellularLocation>
        <location evidence="6">Cytoplasm</location>
    </subcellularLocation>
</comment>
<feature type="domain" description="Endonuclease NucS N-terminal PH-like" evidence="8">
    <location>
        <begin position="14"/>
        <end position="103"/>
    </location>
</feature>
<keyword evidence="4 6" id="KW-0378">Hydrolase</keyword>
<dbReference type="Gene3D" id="3.40.1350.10">
    <property type="match status" value="1"/>
</dbReference>
<dbReference type="InterPro" id="IPR049173">
    <property type="entry name" value="NucS_N_sf"/>
</dbReference>
<feature type="domain" description="Endonuclease NucS C-terminal" evidence="7">
    <location>
        <begin position="113"/>
        <end position="218"/>
    </location>
</feature>
<dbReference type="GO" id="GO:0000014">
    <property type="term" value="F:single-stranded DNA endodeoxyribonuclease activity"/>
    <property type="evidence" value="ECO:0007669"/>
    <property type="project" value="UniProtKB-UniRule"/>
</dbReference>
<evidence type="ECO:0000256" key="1">
    <source>
        <dbReference type="ARBA" id="ARBA00022490"/>
    </source>
</evidence>
<name>A0A841I0C1_9DEIO</name>
<evidence type="ECO:0000259" key="7">
    <source>
        <dbReference type="Pfam" id="PF01939"/>
    </source>
</evidence>
<dbReference type="InterPro" id="IPR048301">
    <property type="entry name" value="NucS_C"/>
</dbReference>
<sequence>MRAHLYSGECLVQIAGECEITYVGRAASMAEAGDYLVVVKCDGSLQVHGPRGVKPVNWQPRTDELALSLEDGRALLRAERTSPAEMVQVAFLEPALVQALELRHASGFVLSGSEAQMQAALARNPELIEPGLSVLERELLVGVGGVDLYARDAQGRFVVVELKRGKATHEAVHQLERYVTAVRAQVAAPVRGILAAPAVTAPARTQLERLGLEFREVTALPVLEEEPLQPGLF</sequence>
<organism evidence="9 10">
    <name type="scientific">Deinobacterium chartae</name>
    <dbReference type="NCBI Taxonomy" id="521158"/>
    <lineage>
        <taxon>Bacteria</taxon>
        <taxon>Thermotogati</taxon>
        <taxon>Deinococcota</taxon>
        <taxon>Deinococci</taxon>
        <taxon>Deinococcales</taxon>
        <taxon>Deinococcaceae</taxon>
        <taxon>Deinobacterium</taxon>
    </lineage>
</organism>
<keyword evidence="10" id="KW-1185">Reference proteome</keyword>
<keyword evidence="5 6" id="KW-0238">DNA-binding</keyword>
<keyword evidence="2 6" id="KW-0540">Nuclease</keyword>
<dbReference type="InterPro" id="IPR002793">
    <property type="entry name" value="Endonuclease_NucS"/>
</dbReference>
<evidence type="ECO:0000256" key="2">
    <source>
        <dbReference type="ARBA" id="ARBA00022722"/>
    </source>
</evidence>
<dbReference type="AlphaFoldDB" id="A0A841I0C1"/>
<keyword evidence="3 6" id="KW-0255">Endonuclease</keyword>
<evidence type="ECO:0000259" key="8">
    <source>
        <dbReference type="Pfam" id="PF21003"/>
    </source>
</evidence>
<dbReference type="Pfam" id="PF21003">
    <property type="entry name" value="NucS_N"/>
    <property type="match status" value="1"/>
</dbReference>
<dbReference type="CDD" id="cd22341">
    <property type="entry name" value="NucS-like"/>
    <property type="match status" value="1"/>
</dbReference>
<dbReference type="EMBL" id="JACHHG010000004">
    <property type="protein sequence ID" value="MBB6097879.1"/>
    <property type="molecule type" value="Genomic_DNA"/>
</dbReference>
<evidence type="ECO:0000256" key="3">
    <source>
        <dbReference type="ARBA" id="ARBA00022759"/>
    </source>
</evidence>
<dbReference type="Gene3D" id="2.70.180.20">
    <property type="match status" value="1"/>
</dbReference>
<dbReference type="Pfam" id="PF01939">
    <property type="entry name" value="NucS_C"/>
    <property type="match status" value="1"/>
</dbReference>
<dbReference type="HAMAP" id="MF_00722">
    <property type="entry name" value="NucS"/>
    <property type="match status" value="1"/>
</dbReference>
<dbReference type="PANTHER" id="PTHR38814">
    <property type="entry name" value="ENDONUCLEASE NUCS"/>
    <property type="match status" value="1"/>
</dbReference>
<evidence type="ECO:0000256" key="6">
    <source>
        <dbReference type="HAMAP-Rule" id="MF_00722"/>
    </source>
</evidence>
<dbReference type="PANTHER" id="PTHR38814:SF1">
    <property type="entry name" value="ENDONUCLEASE NUCS"/>
    <property type="match status" value="1"/>
</dbReference>
<keyword evidence="1 6" id="KW-0963">Cytoplasm</keyword>